<dbReference type="EMBL" id="LAZR01018957">
    <property type="protein sequence ID" value="KKL94317.1"/>
    <property type="molecule type" value="Genomic_DNA"/>
</dbReference>
<sequence>MEYQRCIDQVHRLPSQQDFSQQKVTMVARPRLENRTSRQSGGTSSHHSPADGPQICNCACSSLVCALTLDAAIRQ</sequence>
<gene>
    <name evidence="2" type="ORF">LCGC14_1865890</name>
</gene>
<organism evidence="2">
    <name type="scientific">marine sediment metagenome</name>
    <dbReference type="NCBI Taxonomy" id="412755"/>
    <lineage>
        <taxon>unclassified sequences</taxon>
        <taxon>metagenomes</taxon>
        <taxon>ecological metagenomes</taxon>
    </lineage>
</organism>
<protein>
    <submittedName>
        <fullName evidence="2">Uncharacterized protein</fullName>
    </submittedName>
</protein>
<feature type="region of interest" description="Disordered" evidence="1">
    <location>
        <begin position="18"/>
        <end position="51"/>
    </location>
</feature>
<reference evidence="2" key="1">
    <citation type="journal article" date="2015" name="Nature">
        <title>Complex archaea that bridge the gap between prokaryotes and eukaryotes.</title>
        <authorList>
            <person name="Spang A."/>
            <person name="Saw J.H."/>
            <person name="Jorgensen S.L."/>
            <person name="Zaremba-Niedzwiedzka K."/>
            <person name="Martijn J."/>
            <person name="Lind A.E."/>
            <person name="van Eijk R."/>
            <person name="Schleper C."/>
            <person name="Guy L."/>
            <person name="Ettema T.J."/>
        </authorList>
    </citation>
    <scope>NUCLEOTIDE SEQUENCE</scope>
</reference>
<name>A0A0F9J549_9ZZZZ</name>
<dbReference type="AlphaFoldDB" id="A0A0F9J549"/>
<comment type="caution">
    <text evidence="2">The sequence shown here is derived from an EMBL/GenBank/DDBJ whole genome shotgun (WGS) entry which is preliminary data.</text>
</comment>
<accession>A0A0F9J549</accession>
<evidence type="ECO:0000256" key="1">
    <source>
        <dbReference type="SAM" id="MobiDB-lite"/>
    </source>
</evidence>
<feature type="compositionally biased region" description="Polar residues" evidence="1">
    <location>
        <begin position="37"/>
        <end position="47"/>
    </location>
</feature>
<proteinExistence type="predicted"/>
<evidence type="ECO:0000313" key="2">
    <source>
        <dbReference type="EMBL" id="KKL94317.1"/>
    </source>
</evidence>